<evidence type="ECO:0000313" key="2">
    <source>
        <dbReference type="Proteomes" id="UP000805193"/>
    </source>
</evidence>
<accession>A0AC60Q935</accession>
<sequence length="167" mass="18545">MFEDSKTASNIRMHRTKCTNVVKNVLGPHFEALLREDVCDQKYSFQIDESTDISLINVLGIVIRYFFLSSFEVVSTFLDLQELQQCNAEAIASALLDGLRAKGLKPENLVGVGVDNASVMTGVNSCVYTRLRQDLSHLVMVQCVFHSVQLAVSLASSCLPRNVEFLV</sequence>
<protein>
    <submittedName>
        <fullName evidence="1">Uncharacterized protein</fullName>
    </submittedName>
</protein>
<evidence type="ECO:0000313" key="1">
    <source>
        <dbReference type="EMBL" id="KAG0430474.1"/>
    </source>
</evidence>
<organism evidence="1 2">
    <name type="scientific">Ixodes persulcatus</name>
    <name type="common">Taiga tick</name>
    <dbReference type="NCBI Taxonomy" id="34615"/>
    <lineage>
        <taxon>Eukaryota</taxon>
        <taxon>Metazoa</taxon>
        <taxon>Ecdysozoa</taxon>
        <taxon>Arthropoda</taxon>
        <taxon>Chelicerata</taxon>
        <taxon>Arachnida</taxon>
        <taxon>Acari</taxon>
        <taxon>Parasitiformes</taxon>
        <taxon>Ixodida</taxon>
        <taxon>Ixodoidea</taxon>
        <taxon>Ixodidae</taxon>
        <taxon>Ixodinae</taxon>
        <taxon>Ixodes</taxon>
    </lineage>
</organism>
<dbReference type="Proteomes" id="UP000805193">
    <property type="component" value="Unassembled WGS sequence"/>
</dbReference>
<reference evidence="1 2" key="1">
    <citation type="journal article" date="2020" name="Cell">
        <title>Large-Scale Comparative Analyses of Tick Genomes Elucidate Their Genetic Diversity and Vector Capacities.</title>
        <authorList>
            <consortium name="Tick Genome and Microbiome Consortium (TIGMIC)"/>
            <person name="Jia N."/>
            <person name="Wang J."/>
            <person name="Shi W."/>
            <person name="Du L."/>
            <person name="Sun Y."/>
            <person name="Zhan W."/>
            <person name="Jiang J.F."/>
            <person name="Wang Q."/>
            <person name="Zhang B."/>
            <person name="Ji P."/>
            <person name="Bell-Sakyi L."/>
            <person name="Cui X.M."/>
            <person name="Yuan T.T."/>
            <person name="Jiang B.G."/>
            <person name="Yang W.F."/>
            <person name="Lam T.T."/>
            <person name="Chang Q.C."/>
            <person name="Ding S.J."/>
            <person name="Wang X.J."/>
            <person name="Zhu J.G."/>
            <person name="Ruan X.D."/>
            <person name="Zhao L."/>
            <person name="Wei J.T."/>
            <person name="Ye R.Z."/>
            <person name="Que T.C."/>
            <person name="Du C.H."/>
            <person name="Zhou Y.H."/>
            <person name="Cheng J.X."/>
            <person name="Dai P.F."/>
            <person name="Guo W.B."/>
            <person name="Han X.H."/>
            <person name="Huang E.J."/>
            <person name="Li L.F."/>
            <person name="Wei W."/>
            <person name="Gao Y.C."/>
            <person name="Liu J.Z."/>
            <person name="Shao H.Z."/>
            <person name="Wang X."/>
            <person name="Wang C.C."/>
            <person name="Yang T.C."/>
            <person name="Huo Q.B."/>
            <person name="Li W."/>
            <person name="Chen H.Y."/>
            <person name="Chen S.E."/>
            <person name="Zhou L.G."/>
            <person name="Ni X.B."/>
            <person name="Tian J.H."/>
            <person name="Sheng Y."/>
            <person name="Liu T."/>
            <person name="Pan Y.S."/>
            <person name="Xia L.Y."/>
            <person name="Li J."/>
            <person name="Zhao F."/>
            <person name="Cao W.C."/>
        </authorList>
    </citation>
    <scope>NUCLEOTIDE SEQUENCE [LARGE SCALE GENOMIC DNA]</scope>
    <source>
        <strain evidence="1">Iper-2018</strain>
    </source>
</reference>
<dbReference type="EMBL" id="JABSTQ010009320">
    <property type="protein sequence ID" value="KAG0430474.1"/>
    <property type="molecule type" value="Genomic_DNA"/>
</dbReference>
<name>A0AC60Q935_IXOPE</name>
<comment type="caution">
    <text evidence="1">The sequence shown here is derived from an EMBL/GenBank/DDBJ whole genome shotgun (WGS) entry which is preliminary data.</text>
</comment>
<keyword evidence="2" id="KW-1185">Reference proteome</keyword>
<proteinExistence type="predicted"/>
<gene>
    <name evidence="1" type="ORF">HPB47_022676</name>
</gene>